<accession>J3N7T0</accession>
<organism evidence="1">
    <name type="scientific">Oryza brachyantha</name>
    <name type="common">malo sina</name>
    <dbReference type="NCBI Taxonomy" id="4533"/>
    <lineage>
        <taxon>Eukaryota</taxon>
        <taxon>Viridiplantae</taxon>
        <taxon>Streptophyta</taxon>
        <taxon>Embryophyta</taxon>
        <taxon>Tracheophyta</taxon>
        <taxon>Spermatophyta</taxon>
        <taxon>Magnoliopsida</taxon>
        <taxon>Liliopsida</taxon>
        <taxon>Poales</taxon>
        <taxon>Poaceae</taxon>
        <taxon>BOP clade</taxon>
        <taxon>Oryzoideae</taxon>
        <taxon>Oryzeae</taxon>
        <taxon>Oryzinae</taxon>
        <taxon>Oryza</taxon>
    </lineage>
</organism>
<proteinExistence type="predicted"/>
<dbReference type="Proteomes" id="UP000006038">
    <property type="component" value="Chromosome 11"/>
</dbReference>
<protein>
    <submittedName>
        <fullName evidence="1">Uncharacterized protein</fullName>
    </submittedName>
</protein>
<dbReference type="PANTHER" id="PTHR33085">
    <property type="entry name" value="OS12G0113100 PROTEIN-RELATED"/>
    <property type="match status" value="1"/>
</dbReference>
<evidence type="ECO:0000313" key="1">
    <source>
        <dbReference type="EnsemblPlants" id="OB11G18660.1"/>
    </source>
</evidence>
<dbReference type="Gramene" id="OB11G18660.1">
    <property type="protein sequence ID" value="OB11G18660.1"/>
    <property type="gene ID" value="OB11G18660"/>
</dbReference>
<sequence length="64" mass="7368">MVFSMAKFSFDLESSRWTRHGTWNVSFKGQGFFDRDLDAWVGLSSNPDRLGHLCACDVFIGRHQ</sequence>
<name>J3N7T0_ORYBR</name>
<dbReference type="Pfam" id="PF07893">
    <property type="entry name" value="DUF1668"/>
    <property type="match status" value="1"/>
</dbReference>
<keyword evidence="2" id="KW-1185">Reference proteome</keyword>
<dbReference type="EnsemblPlants" id="OB11G18660.1">
    <property type="protein sequence ID" value="OB11G18660.1"/>
    <property type="gene ID" value="OB11G18660"/>
</dbReference>
<evidence type="ECO:0000313" key="2">
    <source>
        <dbReference type="Proteomes" id="UP000006038"/>
    </source>
</evidence>
<reference evidence="1" key="2">
    <citation type="submission" date="2013-04" db="UniProtKB">
        <authorList>
            <consortium name="EnsemblPlants"/>
        </authorList>
    </citation>
    <scope>IDENTIFICATION</scope>
</reference>
<reference evidence="1" key="1">
    <citation type="journal article" date="2013" name="Nat. Commun.">
        <title>Whole-genome sequencing of Oryza brachyantha reveals mechanisms underlying Oryza genome evolution.</title>
        <authorList>
            <person name="Chen J."/>
            <person name="Huang Q."/>
            <person name="Gao D."/>
            <person name="Wang J."/>
            <person name="Lang Y."/>
            <person name="Liu T."/>
            <person name="Li B."/>
            <person name="Bai Z."/>
            <person name="Luis Goicoechea J."/>
            <person name="Liang C."/>
            <person name="Chen C."/>
            <person name="Zhang W."/>
            <person name="Sun S."/>
            <person name="Liao Y."/>
            <person name="Zhang X."/>
            <person name="Yang L."/>
            <person name="Song C."/>
            <person name="Wang M."/>
            <person name="Shi J."/>
            <person name="Liu G."/>
            <person name="Liu J."/>
            <person name="Zhou H."/>
            <person name="Zhou W."/>
            <person name="Yu Q."/>
            <person name="An N."/>
            <person name="Chen Y."/>
            <person name="Cai Q."/>
            <person name="Wang B."/>
            <person name="Liu B."/>
            <person name="Min J."/>
            <person name="Huang Y."/>
            <person name="Wu H."/>
            <person name="Li Z."/>
            <person name="Zhang Y."/>
            <person name="Yin Y."/>
            <person name="Song W."/>
            <person name="Jiang J."/>
            <person name="Jackson S.A."/>
            <person name="Wing R.A."/>
            <person name="Wang J."/>
            <person name="Chen M."/>
        </authorList>
    </citation>
    <scope>NUCLEOTIDE SEQUENCE [LARGE SCALE GENOMIC DNA]</scope>
    <source>
        <strain evidence="1">cv. IRGC 101232</strain>
    </source>
</reference>
<dbReference type="PANTHER" id="PTHR33085:SF123">
    <property type="entry name" value="OS02G0604200 PROTEIN"/>
    <property type="match status" value="1"/>
</dbReference>
<dbReference type="InterPro" id="IPR012871">
    <property type="entry name" value="DUF1668_ORYSA"/>
</dbReference>
<dbReference type="AlphaFoldDB" id="J3N7T0"/>
<dbReference type="HOGENOM" id="CLU_2871207_0_0_1"/>